<name>A0A553GTB2_9PSED</name>
<dbReference type="GO" id="GO:0016846">
    <property type="term" value="F:carbon-sulfur lyase activity"/>
    <property type="evidence" value="ECO:0007669"/>
    <property type="project" value="InterPro"/>
</dbReference>
<reference evidence="6 7" key="1">
    <citation type="submission" date="2019-07" db="EMBL/GenBank/DDBJ databases">
        <title>Pseudomonas mangiferae sp. nov., isolated from bark of mango tree in Thailand.</title>
        <authorList>
            <person name="Srisuk N."/>
            <person name="Anurat P."/>
        </authorList>
    </citation>
    <scope>NUCLEOTIDE SEQUENCE [LARGE SCALE GENOMIC DNA]</scope>
    <source>
        <strain evidence="6 7">DMKU_BBB3-04</strain>
    </source>
</reference>
<dbReference type="Proteomes" id="UP000315235">
    <property type="component" value="Unassembled WGS sequence"/>
</dbReference>
<dbReference type="PANTHER" id="PTHR33337:SF40">
    <property type="entry name" value="CENP-V_GFA DOMAIN-CONTAINING PROTEIN-RELATED"/>
    <property type="match status" value="1"/>
</dbReference>
<dbReference type="EMBL" id="VJOY01000036">
    <property type="protein sequence ID" value="TRX72727.1"/>
    <property type="molecule type" value="Genomic_DNA"/>
</dbReference>
<dbReference type="GO" id="GO:0046872">
    <property type="term" value="F:metal ion binding"/>
    <property type="evidence" value="ECO:0007669"/>
    <property type="project" value="UniProtKB-KW"/>
</dbReference>
<dbReference type="SUPFAM" id="SSF51316">
    <property type="entry name" value="Mss4-like"/>
    <property type="match status" value="1"/>
</dbReference>
<dbReference type="PROSITE" id="PS51891">
    <property type="entry name" value="CENP_V_GFA"/>
    <property type="match status" value="1"/>
</dbReference>
<gene>
    <name evidence="6" type="ORF">FM069_21405</name>
</gene>
<evidence type="ECO:0000256" key="4">
    <source>
        <dbReference type="ARBA" id="ARBA00023239"/>
    </source>
</evidence>
<sequence>MHIEGQCHCGHVAYQAEIDPQRVGVCHCTDCQALTGCAFRITVSAPRQAITLTANPPKVYEKHGDNGKKRLQHFCPECGSPLFTSGEESEDGEWGIRWGSIAQRAALEPKAQIWRRSAVGWLDRVPSLPGSDTD</sequence>
<dbReference type="AlphaFoldDB" id="A0A553GTB2"/>
<evidence type="ECO:0000313" key="6">
    <source>
        <dbReference type="EMBL" id="TRX72727.1"/>
    </source>
</evidence>
<keyword evidence="4" id="KW-0456">Lyase</keyword>
<keyword evidence="3" id="KW-0862">Zinc</keyword>
<organism evidence="6 7">
    <name type="scientific">Pseudomonas mangiferae</name>
    <dbReference type="NCBI Taxonomy" id="2593654"/>
    <lineage>
        <taxon>Bacteria</taxon>
        <taxon>Pseudomonadati</taxon>
        <taxon>Pseudomonadota</taxon>
        <taxon>Gammaproteobacteria</taxon>
        <taxon>Pseudomonadales</taxon>
        <taxon>Pseudomonadaceae</taxon>
        <taxon>Pseudomonas</taxon>
    </lineage>
</organism>
<dbReference type="InterPro" id="IPR006913">
    <property type="entry name" value="CENP-V/GFA"/>
</dbReference>
<evidence type="ECO:0000313" key="7">
    <source>
        <dbReference type="Proteomes" id="UP000315235"/>
    </source>
</evidence>
<dbReference type="InterPro" id="IPR011057">
    <property type="entry name" value="Mss4-like_sf"/>
</dbReference>
<keyword evidence="2" id="KW-0479">Metal-binding</keyword>
<accession>A0A553GTB2</accession>
<feature type="domain" description="CENP-V/GFA" evidence="5">
    <location>
        <begin position="3"/>
        <end position="115"/>
    </location>
</feature>
<dbReference type="Pfam" id="PF04828">
    <property type="entry name" value="GFA"/>
    <property type="match status" value="1"/>
</dbReference>
<keyword evidence="7" id="KW-1185">Reference proteome</keyword>
<evidence type="ECO:0000259" key="5">
    <source>
        <dbReference type="PROSITE" id="PS51891"/>
    </source>
</evidence>
<proteinExistence type="inferred from homology"/>
<comment type="similarity">
    <text evidence="1">Belongs to the Gfa family.</text>
</comment>
<dbReference type="RefSeq" id="WP_143490437.1">
    <property type="nucleotide sequence ID" value="NZ_VJOY01000036.1"/>
</dbReference>
<evidence type="ECO:0000256" key="1">
    <source>
        <dbReference type="ARBA" id="ARBA00005495"/>
    </source>
</evidence>
<dbReference type="OrthoDB" id="7765631at2"/>
<dbReference type="Gene3D" id="3.90.1590.10">
    <property type="entry name" value="glutathione-dependent formaldehyde- activating enzyme (gfa)"/>
    <property type="match status" value="1"/>
</dbReference>
<evidence type="ECO:0000256" key="2">
    <source>
        <dbReference type="ARBA" id="ARBA00022723"/>
    </source>
</evidence>
<protein>
    <submittedName>
        <fullName evidence="6">GFA family protein</fullName>
    </submittedName>
</protein>
<dbReference type="PANTHER" id="PTHR33337">
    <property type="entry name" value="GFA DOMAIN-CONTAINING PROTEIN"/>
    <property type="match status" value="1"/>
</dbReference>
<evidence type="ECO:0000256" key="3">
    <source>
        <dbReference type="ARBA" id="ARBA00022833"/>
    </source>
</evidence>
<comment type="caution">
    <text evidence="6">The sequence shown here is derived from an EMBL/GenBank/DDBJ whole genome shotgun (WGS) entry which is preliminary data.</text>
</comment>